<comment type="caution">
    <text evidence="3">The sequence shown here is derived from an EMBL/GenBank/DDBJ whole genome shotgun (WGS) entry which is preliminary data.</text>
</comment>
<name>A0A8J3G761_9BACT</name>
<feature type="coiled-coil region" evidence="1">
    <location>
        <begin position="223"/>
        <end position="270"/>
    </location>
</feature>
<gene>
    <name evidence="3" type="primary">rad50</name>
    <name evidence="3" type="ORF">GCM10007390_02230</name>
</gene>
<dbReference type="InterPro" id="IPR038729">
    <property type="entry name" value="Rad50/SbcC_AAA"/>
</dbReference>
<evidence type="ECO:0000313" key="4">
    <source>
        <dbReference type="Proteomes" id="UP000598271"/>
    </source>
</evidence>
<feature type="domain" description="Rad50/SbcC-type AAA" evidence="2">
    <location>
        <begin position="6"/>
        <end position="276"/>
    </location>
</feature>
<dbReference type="SUPFAM" id="SSF52540">
    <property type="entry name" value="P-loop containing nucleoside triphosphate hydrolases"/>
    <property type="match status" value="2"/>
</dbReference>
<organism evidence="3 4">
    <name type="scientific">Persicitalea jodogahamensis</name>
    <dbReference type="NCBI Taxonomy" id="402147"/>
    <lineage>
        <taxon>Bacteria</taxon>
        <taxon>Pseudomonadati</taxon>
        <taxon>Bacteroidota</taxon>
        <taxon>Cytophagia</taxon>
        <taxon>Cytophagales</taxon>
        <taxon>Spirosomataceae</taxon>
        <taxon>Persicitalea</taxon>
    </lineage>
</organism>
<feature type="coiled-coil region" evidence="1">
    <location>
        <begin position="615"/>
        <end position="649"/>
    </location>
</feature>
<evidence type="ECO:0000259" key="2">
    <source>
        <dbReference type="Pfam" id="PF13476"/>
    </source>
</evidence>
<feature type="coiled-coil region" evidence="1">
    <location>
        <begin position="305"/>
        <end position="403"/>
    </location>
</feature>
<dbReference type="PANTHER" id="PTHR32114:SF2">
    <property type="entry name" value="ABC TRANSPORTER ABCH.3"/>
    <property type="match status" value="1"/>
</dbReference>
<sequence>MIPQNLTIQGLYSYKETQEIDFTRLTETAIFGIFGKVGSGKSSILEAITYALYGETDRLNKSGDDRNYNMMNLRSDSLLIDYVCRAGPEGHKYRFTVKGRRNGKQFDKVNTFERKAYQWSDEAEDWAPLEVDNAAEKIIGLSYDNFKRTIIIPQGKFQDFLDLPQAQRTRMMNEIFQLNRYDLADKVKILKNRNDNQLENLAGKLTQLGQTTPESLAQSKRDLKNAQLLIRQNEGVVKELTENDKQLETLRQLFEEKLTAEQKIEVLARQEQDYNARATRLDRYQLCRNTFKLVLNQKTIQEAALARDRGTLQQKEKAAAEVQQQIAGEQKKLDEILPHYEKRDALKKEAEELALVLTLAQAKEEQVKLQEDQKRGKLAVLERRDLIAQLTEQKGTLEKSQDEAKAGRVDLEVVTKVAEWFSTKNSLLTTKESLKKDANAVARDEEKLEGTKSDLMLAAPFDQLFGPEDAAMTPAQVRERLDQEKQTLVGQNAELDKQILHLKTQRELRQYASDLQPGAPCPLCGSVHHPNVMGGANVIDNELKAFEQRQQKLRETETAYDQLKNHLTGLENELAFYEKQKKTIREKWDENKAALAQHDAGFEWTGFSKDDEKAVKEAFQVARQQQAAIQKLEDEYKKKERELSEAREVLDNKIKPALDMIELKLATKLAETDTLQKQITQLDVAEFASQTAEQIKYRIHAQNTTYQKLTNDYDRLTKQIQTLTDQQNVLSGEIASLKTNTQQQAEALRTLNENLAKDIADSDFADEGEIVTMLQSELDVATEQKQIEAYRLALNTARATLKSLEEKTDGLRYDAEIHRKLRIDLEEKTTRLNELRKEEGGLANQVKKQEQDLAQQGDLRKEKEKLDNRAGDIDTLTKLFKASGFVSYVSAMHLQNLCNQANARFHKMTRHQLQLELYEPRPAEYDFQVRDLLNEGRTRAVKTLSGGQKFQVALALALALADQIHNQSHALHNFFFLDEGFGSLDKDSLSEVFETLQSLRRENRIVGVISHVEELQQEIQNHLKIEMTEQGSVVVPHWG</sequence>
<keyword evidence="4" id="KW-1185">Reference proteome</keyword>
<protein>
    <submittedName>
        <fullName evidence="3">Putative DNA double-strand break repair Rad50 ATPase</fullName>
    </submittedName>
</protein>
<feature type="coiled-coil region" evidence="1">
    <location>
        <begin position="536"/>
        <end position="587"/>
    </location>
</feature>
<dbReference type="RefSeq" id="WP_189562517.1">
    <property type="nucleotide sequence ID" value="NZ_BMXF01000001.1"/>
</dbReference>
<accession>A0A8J3G761</accession>
<dbReference type="EMBL" id="BMXF01000001">
    <property type="protein sequence ID" value="GHB53081.1"/>
    <property type="molecule type" value="Genomic_DNA"/>
</dbReference>
<evidence type="ECO:0000256" key="1">
    <source>
        <dbReference type="SAM" id="Coils"/>
    </source>
</evidence>
<dbReference type="GO" id="GO:0016887">
    <property type="term" value="F:ATP hydrolysis activity"/>
    <property type="evidence" value="ECO:0007669"/>
    <property type="project" value="InterPro"/>
</dbReference>
<dbReference type="AlphaFoldDB" id="A0A8J3G761"/>
<reference evidence="3 4" key="1">
    <citation type="journal article" date="2014" name="Int. J. Syst. Evol. Microbiol.">
        <title>Complete genome sequence of Corynebacterium casei LMG S-19264T (=DSM 44701T), isolated from a smear-ripened cheese.</title>
        <authorList>
            <consortium name="US DOE Joint Genome Institute (JGI-PGF)"/>
            <person name="Walter F."/>
            <person name="Albersmeier A."/>
            <person name="Kalinowski J."/>
            <person name="Ruckert C."/>
        </authorList>
    </citation>
    <scope>NUCLEOTIDE SEQUENCE [LARGE SCALE GENOMIC DNA]</scope>
    <source>
        <strain evidence="3 4">KCTC 12866</strain>
    </source>
</reference>
<feature type="coiled-coil region" evidence="1">
    <location>
        <begin position="787"/>
        <end position="852"/>
    </location>
</feature>
<dbReference type="GO" id="GO:0006302">
    <property type="term" value="P:double-strand break repair"/>
    <property type="evidence" value="ECO:0007669"/>
    <property type="project" value="InterPro"/>
</dbReference>
<dbReference type="Gene3D" id="3.40.50.300">
    <property type="entry name" value="P-loop containing nucleotide triphosphate hydrolases"/>
    <property type="match status" value="2"/>
</dbReference>
<proteinExistence type="predicted"/>
<dbReference type="Proteomes" id="UP000598271">
    <property type="component" value="Unassembled WGS sequence"/>
</dbReference>
<evidence type="ECO:0000313" key="3">
    <source>
        <dbReference type="EMBL" id="GHB53081.1"/>
    </source>
</evidence>
<dbReference type="Pfam" id="PF13558">
    <property type="entry name" value="SbcC_Walker_B"/>
    <property type="match status" value="1"/>
</dbReference>
<feature type="coiled-coil region" evidence="1">
    <location>
        <begin position="699"/>
        <end position="758"/>
    </location>
</feature>
<dbReference type="Pfam" id="PF13476">
    <property type="entry name" value="AAA_23"/>
    <property type="match status" value="1"/>
</dbReference>
<keyword evidence="1" id="KW-0175">Coiled coil</keyword>
<dbReference type="InterPro" id="IPR027417">
    <property type="entry name" value="P-loop_NTPase"/>
</dbReference>
<dbReference type="PANTHER" id="PTHR32114">
    <property type="entry name" value="ABC TRANSPORTER ABCH.3"/>
    <property type="match status" value="1"/>
</dbReference>